<reference evidence="4" key="1">
    <citation type="submission" date="2020-02" db="EMBL/GenBank/DDBJ databases">
        <authorList>
            <person name="Meier V. D."/>
        </authorList>
    </citation>
    <scope>NUCLEOTIDE SEQUENCE</scope>
    <source>
        <strain evidence="4">AVDCRST_MAG45</strain>
    </source>
</reference>
<sequence length="150" mass="15640">MLRDGPIPRAVHGAIEYVAAIAFIVVPLLLDYDSEAAVATSIIVGIVILIAAASTEGPTSLVNQIPIAAHVVLDYLLAVFLIAAPFLFGFADESAPLIFFIALGIAHLLLTIATRFLPEGEGQGGGRRRRAQAGEGDEEPVASGEPPARS</sequence>
<protein>
    <recommendedName>
        <fullName evidence="3">SPW repeat-containing integral membrane domain-containing protein</fullName>
    </recommendedName>
</protein>
<dbReference type="InterPro" id="IPR005530">
    <property type="entry name" value="SPW"/>
</dbReference>
<feature type="transmembrane region" description="Helical" evidence="2">
    <location>
        <begin position="67"/>
        <end position="91"/>
    </location>
</feature>
<proteinExistence type="predicted"/>
<feature type="transmembrane region" description="Helical" evidence="2">
    <location>
        <begin position="36"/>
        <end position="55"/>
    </location>
</feature>
<dbReference type="Pfam" id="PF03779">
    <property type="entry name" value="SPW"/>
    <property type="match status" value="1"/>
</dbReference>
<dbReference type="AlphaFoldDB" id="A0A6J4TD31"/>
<evidence type="ECO:0000256" key="1">
    <source>
        <dbReference type="SAM" id="MobiDB-lite"/>
    </source>
</evidence>
<feature type="transmembrane region" description="Helical" evidence="2">
    <location>
        <begin position="12"/>
        <end position="30"/>
    </location>
</feature>
<gene>
    <name evidence="4" type="ORF">AVDCRST_MAG45-2473</name>
</gene>
<keyword evidence="2" id="KW-0812">Transmembrane</keyword>
<feature type="transmembrane region" description="Helical" evidence="2">
    <location>
        <begin position="97"/>
        <end position="118"/>
    </location>
</feature>
<name>A0A6J4TD31_9ACTN</name>
<feature type="domain" description="SPW repeat-containing integral membrane" evidence="3">
    <location>
        <begin position="12"/>
        <end position="110"/>
    </location>
</feature>
<organism evidence="4">
    <name type="scientific">uncultured Solirubrobacterales bacterium</name>
    <dbReference type="NCBI Taxonomy" id="768556"/>
    <lineage>
        <taxon>Bacteria</taxon>
        <taxon>Bacillati</taxon>
        <taxon>Actinomycetota</taxon>
        <taxon>Thermoleophilia</taxon>
        <taxon>Solirubrobacterales</taxon>
        <taxon>environmental samples</taxon>
    </lineage>
</organism>
<accession>A0A6J4TD31</accession>
<keyword evidence="2" id="KW-0472">Membrane</keyword>
<dbReference type="EMBL" id="CADCVU010000212">
    <property type="protein sequence ID" value="CAA9520587.1"/>
    <property type="molecule type" value="Genomic_DNA"/>
</dbReference>
<evidence type="ECO:0000259" key="3">
    <source>
        <dbReference type="Pfam" id="PF03779"/>
    </source>
</evidence>
<feature type="region of interest" description="Disordered" evidence="1">
    <location>
        <begin position="121"/>
        <end position="150"/>
    </location>
</feature>
<keyword evidence="2" id="KW-1133">Transmembrane helix</keyword>
<evidence type="ECO:0000256" key="2">
    <source>
        <dbReference type="SAM" id="Phobius"/>
    </source>
</evidence>
<evidence type="ECO:0000313" key="4">
    <source>
        <dbReference type="EMBL" id="CAA9520587.1"/>
    </source>
</evidence>